<feature type="binding site" evidence="7">
    <location>
        <position position="494"/>
    </location>
    <ligand>
        <name>substrate</name>
    </ligand>
</feature>
<dbReference type="GO" id="GO:0004557">
    <property type="term" value="F:alpha-galactosidase activity"/>
    <property type="evidence" value="ECO:0007669"/>
    <property type="project" value="UniProtKB-UniRule"/>
</dbReference>
<name>A0A859D252_9GAMM</name>
<dbReference type="InterPro" id="IPR000111">
    <property type="entry name" value="Glyco_hydro_27/36_CS"/>
</dbReference>
<feature type="active site" description="Proton donor" evidence="6">
    <location>
        <position position="516"/>
    </location>
</feature>
<protein>
    <recommendedName>
        <fullName evidence="2 5">Alpha-galactosidase</fullName>
        <ecNumber evidence="2 5">3.2.1.22</ecNumber>
    </recommendedName>
</protein>
<dbReference type="GO" id="GO:0016052">
    <property type="term" value="P:carbohydrate catabolic process"/>
    <property type="evidence" value="ECO:0007669"/>
    <property type="project" value="InterPro"/>
</dbReference>
<evidence type="ECO:0000259" key="8">
    <source>
        <dbReference type="Pfam" id="PF16875"/>
    </source>
</evidence>
<dbReference type="PROSITE" id="PS00512">
    <property type="entry name" value="ALPHA_GALACTOSIDASE"/>
    <property type="match status" value="1"/>
</dbReference>
<dbReference type="PANTHER" id="PTHR43053:SF3">
    <property type="entry name" value="ALPHA-GALACTOSIDASE C-RELATED"/>
    <property type="match status" value="1"/>
</dbReference>
<reference evidence="9 10" key="1">
    <citation type="submission" date="2020-06" db="EMBL/GenBank/DDBJ databases">
        <authorList>
            <person name="Voronona O.L."/>
            <person name="Aksenova E.I."/>
            <person name="Kunda M.S."/>
            <person name="Semenov A.N."/>
            <person name="Ryzhova N."/>
        </authorList>
    </citation>
    <scope>NUCLEOTIDE SEQUENCE [LARGE SCALE GENOMIC DNA]</scope>
    <source>
        <strain evidence="9 10">MPKMM3633</strain>
    </source>
</reference>
<dbReference type="Gene3D" id="2.60.40.1180">
    <property type="entry name" value="Golgi alpha-mannosidase II"/>
    <property type="match status" value="1"/>
</dbReference>
<dbReference type="Gene3D" id="3.20.20.70">
    <property type="entry name" value="Aldolase class I"/>
    <property type="match status" value="1"/>
</dbReference>
<dbReference type="FunFam" id="3.20.20.70:FF:000118">
    <property type="entry name" value="Alpha-galactosidase"/>
    <property type="match status" value="1"/>
</dbReference>
<feature type="binding site" evidence="7">
    <location>
        <position position="516"/>
    </location>
    <ligand>
        <name>substrate</name>
    </ligand>
</feature>
<dbReference type="CDD" id="cd14791">
    <property type="entry name" value="GH36"/>
    <property type="match status" value="1"/>
</dbReference>
<dbReference type="InterPro" id="IPR013785">
    <property type="entry name" value="Aldolase_TIM"/>
</dbReference>
<comment type="similarity">
    <text evidence="5">Belongs to the glycosyl hydrolase.</text>
</comment>
<dbReference type="InterPro" id="IPR038417">
    <property type="entry name" value="Alpga-gal_N_sf"/>
</dbReference>
<keyword evidence="4 5" id="KW-0326">Glycosidase</keyword>
<proteinExistence type="inferred from homology"/>
<dbReference type="Pfam" id="PF16875">
    <property type="entry name" value="Glyco_hydro_36N"/>
    <property type="match status" value="1"/>
</dbReference>
<dbReference type="InterPro" id="IPR031704">
    <property type="entry name" value="Glyco_hydro_36_N"/>
</dbReference>
<accession>A0A859D252</accession>
<dbReference type="SUPFAM" id="SSF51445">
    <property type="entry name" value="(Trans)glycosidases"/>
    <property type="match status" value="1"/>
</dbReference>
<feature type="binding site" evidence="7">
    <location>
        <position position="417"/>
    </location>
    <ligand>
        <name>substrate</name>
    </ligand>
</feature>
<sequence length="720" mass="80835">MGNKLNMSFYRQDLLGQEPQGKTLVIASPQQGAPELVFFGDALPAKTDLASLYLSKQMAIPQAMMDKPAPMGLIPEAGRGWLQSPAMEASAEDRPVWAACWSLIDVNESQTGLAIRLEDKVAQLSLTLDIGLLPSGVLRQQLALTNQGRGDVTVQRLACTLPVASHFVERMGFYGRWCQEFQQERSDWQSTWLQENRNGRNSHANFPAVIVGEQGFGEQQGELVGAHLAWSGNHRLKADYTVEGHRYLQAEALYLPGEIVLATNETLSTPELLSSHSSVGLNAMSQSFHQEARQRLQLTKPRPVHLNTWEAFYFDHDMAQLKALASAAAEVGVERYILDDGWFRGRDHDKAALGDWFVDETKYPDGLMPLIRYVKDDLGMEFGLWFEPEMVNPDSDLFRAHPDWALQLPQYDAALARNQLVLNFAKPEAYQYIRERLFALFTEYPIDYVKWDMNRDYTQPSGDIAPQAHAQVGALYRLLDEINQAFPDMEIESCSSGGARVDFGILNYTKRFWASDCNDALERQSIQRGFSYFFPPEVMGSHIGPDKSHTTSRIHDVAFRAGTALLGHLGIEWNLLDANEAQKATIANWLSHYKQHRDILHKGNNWRLPSADGRAQTQWALSQDGMQGLAVYSQLAMPKQAQTLPVRLPNLLPEQDYRVVVLEHSPLPGHLMKALPAWWKKDLVLNGASLSQVGLQLPILDPESLILLSIQAVPLAENIE</sequence>
<feature type="binding site" evidence="7">
    <location>
        <position position="177"/>
    </location>
    <ligand>
        <name>substrate</name>
    </ligand>
</feature>
<dbReference type="AlphaFoldDB" id="A0A859D252"/>
<dbReference type="EMBL" id="CP054301">
    <property type="protein sequence ID" value="QKK80911.1"/>
    <property type="molecule type" value="Genomic_DNA"/>
</dbReference>
<feature type="binding site" evidence="7">
    <location>
        <begin position="450"/>
        <end position="454"/>
    </location>
    <ligand>
        <name>substrate</name>
    </ligand>
</feature>
<evidence type="ECO:0000313" key="9">
    <source>
        <dbReference type="EMBL" id="QKK80911.1"/>
    </source>
</evidence>
<evidence type="ECO:0000256" key="2">
    <source>
        <dbReference type="ARBA" id="ARBA00012755"/>
    </source>
</evidence>
<evidence type="ECO:0000256" key="6">
    <source>
        <dbReference type="PIRSR" id="PIRSR005536-1"/>
    </source>
</evidence>
<evidence type="ECO:0000256" key="7">
    <source>
        <dbReference type="PIRSR" id="PIRSR005536-2"/>
    </source>
</evidence>
<dbReference type="InterPro" id="IPR050985">
    <property type="entry name" value="Alpha-glycosidase_related"/>
</dbReference>
<evidence type="ECO:0000256" key="1">
    <source>
        <dbReference type="ARBA" id="ARBA00001255"/>
    </source>
</evidence>
<dbReference type="Proteomes" id="UP000509371">
    <property type="component" value="Chromosome"/>
</dbReference>
<gene>
    <name evidence="9" type="ORF">MP3633_2184</name>
</gene>
<comment type="catalytic activity">
    <reaction evidence="1 5">
        <text>Hydrolysis of terminal, non-reducing alpha-D-galactose residues in alpha-D-galactosides, including galactose oligosaccharides, galactomannans and galactolipids.</text>
        <dbReference type="EC" id="3.2.1.22"/>
    </reaction>
</comment>
<dbReference type="InterPro" id="IPR002252">
    <property type="entry name" value="Glyco_hydro_36"/>
</dbReference>
<keyword evidence="3 5" id="KW-0378">Hydrolase</keyword>
<dbReference type="Gene3D" id="2.70.98.60">
    <property type="entry name" value="alpha-galactosidase from lactobacil brevis"/>
    <property type="match status" value="1"/>
</dbReference>
<dbReference type="InterPro" id="IPR017853">
    <property type="entry name" value="GH"/>
</dbReference>
<feature type="domain" description="Glycosyl hydrolase family 36 N-terminal" evidence="8">
    <location>
        <begin position="32"/>
        <end position="261"/>
    </location>
</feature>
<dbReference type="InterPro" id="IPR013780">
    <property type="entry name" value="Glyco_hydro_b"/>
</dbReference>
<organism evidence="9 10">
    <name type="scientific">Marinomonas primoryensis</name>
    <dbReference type="NCBI Taxonomy" id="178399"/>
    <lineage>
        <taxon>Bacteria</taxon>
        <taxon>Pseudomonadati</taxon>
        <taxon>Pseudomonadota</taxon>
        <taxon>Gammaproteobacteria</taxon>
        <taxon>Oceanospirillales</taxon>
        <taxon>Oceanospirillaceae</taxon>
        <taxon>Marinomonas</taxon>
    </lineage>
</organism>
<evidence type="ECO:0000313" key="10">
    <source>
        <dbReference type="Proteomes" id="UP000509371"/>
    </source>
</evidence>
<dbReference type="PRINTS" id="PR00743">
    <property type="entry name" value="GLHYDRLASE36"/>
</dbReference>
<dbReference type="PANTHER" id="PTHR43053">
    <property type="entry name" value="GLYCOSIDASE FAMILY 31"/>
    <property type="match status" value="1"/>
</dbReference>
<feature type="binding site" evidence="7">
    <location>
        <begin position="339"/>
        <end position="340"/>
    </location>
    <ligand>
        <name>substrate</name>
    </ligand>
</feature>
<evidence type="ECO:0000256" key="5">
    <source>
        <dbReference type="PIRNR" id="PIRNR005536"/>
    </source>
</evidence>
<dbReference type="Pfam" id="PF02065">
    <property type="entry name" value="Melibiase"/>
    <property type="match status" value="1"/>
</dbReference>
<dbReference type="EC" id="3.2.1.22" evidence="2 5"/>
<evidence type="ECO:0000256" key="3">
    <source>
        <dbReference type="ARBA" id="ARBA00022801"/>
    </source>
</evidence>
<evidence type="ECO:0000256" key="4">
    <source>
        <dbReference type="ARBA" id="ARBA00023295"/>
    </source>
</evidence>
<feature type="active site" description="Nucleophile" evidence="6">
    <location>
        <position position="452"/>
    </location>
</feature>
<dbReference type="KEGG" id="mpri:MP3633_2184"/>
<dbReference type="PIRSF" id="PIRSF005536">
    <property type="entry name" value="Agal"/>
    <property type="match status" value="1"/>
</dbReference>